<accession>A0A8T9BW94</accession>
<name>A0A8T9BW94_9HELO</name>
<protein>
    <recommendedName>
        <fullName evidence="3">chitinase</fullName>
        <ecNumber evidence="3">3.2.1.14</ecNumber>
    </recommendedName>
</protein>
<keyword evidence="6" id="KW-0119">Carbohydrate metabolism</keyword>
<dbReference type="SUPFAM" id="SSF51445">
    <property type="entry name" value="(Trans)glycosidases"/>
    <property type="match status" value="1"/>
</dbReference>
<evidence type="ECO:0000256" key="8">
    <source>
        <dbReference type="ARBA" id="ARBA00023326"/>
    </source>
</evidence>
<evidence type="ECO:0000313" key="12">
    <source>
        <dbReference type="EMBL" id="TVY65528.1"/>
    </source>
</evidence>
<dbReference type="OrthoDB" id="76388at2759"/>
<dbReference type="InterPro" id="IPR050314">
    <property type="entry name" value="Glycosyl_Hydrlase_18"/>
</dbReference>
<evidence type="ECO:0000256" key="6">
    <source>
        <dbReference type="ARBA" id="ARBA00023277"/>
    </source>
</evidence>
<evidence type="ECO:0000256" key="4">
    <source>
        <dbReference type="ARBA" id="ARBA00022801"/>
    </source>
</evidence>
<comment type="caution">
    <text evidence="12">The sequence shown here is derived from an EMBL/GenBank/DDBJ whole genome shotgun (WGS) entry which is preliminary data.</text>
</comment>
<feature type="domain" description="GH18" evidence="11">
    <location>
        <begin position="36"/>
        <end position="386"/>
    </location>
</feature>
<dbReference type="Gene3D" id="3.10.50.10">
    <property type="match status" value="1"/>
</dbReference>
<dbReference type="GO" id="GO:0006032">
    <property type="term" value="P:chitin catabolic process"/>
    <property type="evidence" value="ECO:0007669"/>
    <property type="project" value="UniProtKB-KW"/>
</dbReference>
<dbReference type="Proteomes" id="UP000469558">
    <property type="component" value="Unassembled WGS sequence"/>
</dbReference>
<dbReference type="EC" id="3.2.1.14" evidence="3"/>
<dbReference type="AlphaFoldDB" id="A0A8T9BW94"/>
<feature type="region of interest" description="Disordered" evidence="10">
    <location>
        <begin position="1"/>
        <end position="28"/>
    </location>
</feature>
<dbReference type="InterPro" id="IPR017853">
    <property type="entry name" value="GH"/>
</dbReference>
<reference evidence="12 13" key="1">
    <citation type="submission" date="2018-05" db="EMBL/GenBank/DDBJ databases">
        <title>Genome sequencing and assembly of the regulated plant pathogen Lachnellula willkommii and related sister species for the development of diagnostic species identification markers.</title>
        <authorList>
            <person name="Giroux E."/>
            <person name="Bilodeau G."/>
        </authorList>
    </citation>
    <scope>NUCLEOTIDE SEQUENCE [LARGE SCALE GENOMIC DNA]</scope>
    <source>
        <strain evidence="12 13">CBS 268.59</strain>
    </source>
</reference>
<keyword evidence="13" id="KW-1185">Reference proteome</keyword>
<dbReference type="Pfam" id="PF00704">
    <property type="entry name" value="Glyco_hydro_18"/>
    <property type="match status" value="1"/>
</dbReference>
<dbReference type="PROSITE" id="PS51910">
    <property type="entry name" value="GH18_2"/>
    <property type="match status" value="1"/>
</dbReference>
<dbReference type="PANTHER" id="PTHR11177">
    <property type="entry name" value="CHITINASE"/>
    <property type="match status" value="1"/>
</dbReference>
<organism evidence="12 13">
    <name type="scientific">Lachnellula suecica</name>
    <dbReference type="NCBI Taxonomy" id="602035"/>
    <lineage>
        <taxon>Eukaryota</taxon>
        <taxon>Fungi</taxon>
        <taxon>Dikarya</taxon>
        <taxon>Ascomycota</taxon>
        <taxon>Pezizomycotina</taxon>
        <taxon>Leotiomycetes</taxon>
        <taxon>Helotiales</taxon>
        <taxon>Lachnaceae</taxon>
        <taxon>Lachnellula</taxon>
    </lineage>
</organism>
<dbReference type="SUPFAM" id="SSF54556">
    <property type="entry name" value="Chitinase insertion domain"/>
    <property type="match status" value="1"/>
</dbReference>
<evidence type="ECO:0000259" key="11">
    <source>
        <dbReference type="PROSITE" id="PS51910"/>
    </source>
</evidence>
<proteinExistence type="inferred from homology"/>
<evidence type="ECO:0000256" key="3">
    <source>
        <dbReference type="ARBA" id="ARBA00012729"/>
    </source>
</evidence>
<gene>
    <name evidence="12" type="primary">chiB1_1</name>
    <name evidence="12" type="ORF">LSUE1_G007319</name>
</gene>
<evidence type="ECO:0000256" key="9">
    <source>
        <dbReference type="RuleBase" id="RU000489"/>
    </source>
</evidence>
<dbReference type="InterPro" id="IPR001223">
    <property type="entry name" value="Glyco_hydro18_cat"/>
</dbReference>
<dbReference type="GO" id="GO:0008061">
    <property type="term" value="F:chitin binding"/>
    <property type="evidence" value="ECO:0007669"/>
    <property type="project" value="InterPro"/>
</dbReference>
<dbReference type="GO" id="GO:0005576">
    <property type="term" value="C:extracellular region"/>
    <property type="evidence" value="ECO:0007669"/>
    <property type="project" value="TreeGrafter"/>
</dbReference>
<keyword evidence="7 9" id="KW-0326">Glycosidase</keyword>
<dbReference type="EMBL" id="QGMK01001716">
    <property type="protein sequence ID" value="TVY65528.1"/>
    <property type="molecule type" value="Genomic_DNA"/>
</dbReference>
<comment type="similarity">
    <text evidence="2">Belongs to the glycosyl hydrolase 18 family. Chitinase class V subfamily.</text>
</comment>
<keyword evidence="4 9" id="KW-0378">Hydrolase</keyword>
<dbReference type="GO" id="GO:0000272">
    <property type="term" value="P:polysaccharide catabolic process"/>
    <property type="evidence" value="ECO:0007669"/>
    <property type="project" value="UniProtKB-KW"/>
</dbReference>
<keyword evidence="5" id="KW-0146">Chitin degradation</keyword>
<comment type="catalytic activity">
    <reaction evidence="1">
        <text>Random endo-hydrolysis of N-acetyl-beta-D-glucosaminide (1-&gt;4)-beta-linkages in chitin and chitodextrins.</text>
        <dbReference type="EC" id="3.2.1.14"/>
    </reaction>
</comment>
<dbReference type="InterPro" id="IPR001579">
    <property type="entry name" value="Glyco_hydro_18_chit_AS"/>
</dbReference>
<evidence type="ECO:0000256" key="7">
    <source>
        <dbReference type="ARBA" id="ARBA00023295"/>
    </source>
</evidence>
<dbReference type="SMART" id="SM00636">
    <property type="entry name" value="Glyco_18"/>
    <property type="match status" value="1"/>
</dbReference>
<dbReference type="InterPro" id="IPR029070">
    <property type="entry name" value="Chitinase_insertion_sf"/>
</dbReference>
<sequence>MSTYYGPVPPPPFGSRPELRRPSQPSLNASISNLTRKNAVYYPNYRVYRGETPATLNYNCISHVFYAFAHVSPDGVAFPTYDLRLLTSFTLSDEWADAQMPVDGATGCIGAFMRLKAQHDYLKLILSIGGGAASQNFATVASSALTRDNFGRSAKALVEASGFDGIDIDWEHPSDPEQGRNFLALLAAIRIHLPDDRYLLSAALPAGQWALQNIDLYKAQDYLDLINLMAYDFTGSWSSKAGHHAQLFPGTPNEPSGSAAVDYVVSTGFPAEKILLGVPVYGRSFLGASGPGHSYTGHGGDEGTFEYKQLPRQGAEEIVNTRVVAAFSTGGDGGFVTYDNPETVKLKANYCREKGLGGLFYWTGTADAPPGPRSLVSAGFKALHGS</sequence>
<dbReference type="InterPro" id="IPR011583">
    <property type="entry name" value="Chitinase_II/V-like_cat"/>
</dbReference>
<evidence type="ECO:0000256" key="5">
    <source>
        <dbReference type="ARBA" id="ARBA00023024"/>
    </source>
</evidence>
<dbReference type="PANTHER" id="PTHR11177:SF228">
    <property type="entry name" value="CHITINASE"/>
    <property type="match status" value="1"/>
</dbReference>
<keyword evidence="8" id="KW-0624">Polysaccharide degradation</keyword>
<evidence type="ECO:0000256" key="2">
    <source>
        <dbReference type="ARBA" id="ARBA00008682"/>
    </source>
</evidence>
<dbReference type="PROSITE" id="PS01095">
    <property type="entry name" value="GH18_1"/>
    <property type="match status" value="1"/>
</dbReference>
<dbReference type="Gene3D" id="3.20.20.80">
    <property type="entry name" value="Glycosidases"/>
    <property type="match status" value="1"/>
</dbReference>
<dbReference type="GO" id="GO:0008843">
    <property type="term" value="F:endochitinase activity"/>
    <property type="evidence" value="ECO:0007669"/>
    <property type="project" value="UniProtKB-EC"/>
</dbReference>
<evidence type="ECO:0000256" key="10">
    <source>
        <dbReference type="SAM" id="MobiDB-lite"/>
    </source>
</evidence>
<evidence type="ECO:0000256" key="1">
    <source>
        <dbReference type="ARBA" id="ARBA00000822"/>
    </source>
</evidence>
<evidence type="ECO:0000313" key="13">
    <source>
        <dbReference type="Proteomes" id="UP000469558"/>
    </source>
</evidence>